<evidence type="ECO:0000259" key="3">
    <source>
        <dbReference type="PROSITE" id="PS51145"/>
    </source>
</evidence>
<dbReference type="AlphaFoldDB" id="A0A9Q1H6L2"/>
<dbReference type="PROSITE" id="PS50837">
    <property type="entry name" value="NACHT"/>
    <property type="match status" value="1"/>
</dbReference>
<dbReference type="PANTHER" id="PTHR46844">
    <property type="entry name" value="SLR5058 PROTEIN"/>
    <property type="match status" value="1"/>
</dbReference>
<dbReference type="Gene3D" id="2.60.220.30">
    <property type="match status" value="1"/>
</dbReference>
<dbReference type="InterPro" id="IPR000906">
    <property type="entry name" value="ZU5_dom"/>
</dbReference>
<organism evidence="4 5">
    <name type="scientific">Holothuria leucospilota</name>
    <name type="common">Black long sea cucumber</name>
    <name type="synonym">Mertensiothuria leucospilota</name>
    <dbReference type="NCBI Taxonomy" id="206669"/>
    <lineage>
        <taxon>Eukaryota</taxon>
        <taxon>Metazoa</taxon>
        <taxon>Echinodermata</taxon>
        <taxon>Eleutherozoa</taxon>
        <taxon>Echinozoa</taxon>
        <taxon>Holothuroidea</taxon>
        <taxon>Aspidochirotacea</taxon>
        <taxon>Aspidochirotida</taxon>
        <taxon>Holothuriidae</taxon>
        <taxon>Holothuria</taxon>
    </lineage>
</organism>
<reference evidence="4" key="1">
    <citation type="submission" date="2021-10" db="EMBL/GenBank/DDBJ databases">
        <title>Tropical sea cucumber genome reveals ecological adaptation and Cuvierian tubules defense mechanism.</title>
        <authorList>
            <person name="Chen T."/>
        </authorList>
    </citation>
    <scope>NUCLEOTIDE SEQUENCE</scope>
    <source>
        <strain evidence="4">Nanhai2018</strain>
        <tissue evidence="4">Muscle</tissue>
    </source>
</reference>
<dbReference type="OrthoDB" id="427518at2759"/>
<dbReference type="InterPro" id="IPR007111">
    <property type="entry name" value="NACHT_NTPase"/>
</dbReference>
<feature type="domain" description="ZU5" evidence="3">
    <location>
        <begin position="1132"/>
        <end position="1251"/>
    </location>
</feature>
<feature type="region of interest" description="Disordered" evidence="1">
    <location>
        <begin position="788"/>
        <end position="841"/>
    </location>
</feature>
<keyword evidence="5" id="KW-1185">Reference proteome</keyword>
<sequence>MYYGRRVSFIDDDVLVSCLGNKLEVFQVNKDEVIRSRRVNGEAMCLSVRERREIFIGFYQSHKITVYDAIDLNEIKSIFLQGIQDGCWPYDMTAIADRIFVCLQSIEKEGHKSSLIFEEKSGNILSELIKPTSTSSRFIDGITANTQLSVVVIAVFDYNGAGQQLIFYSLLNENNCSFLIVEVESDVTRIRISDRGDRMITGDFSTGEVKVYDNMTEFCSYSRLKQNLMSKLQKDVCVKLIKYFALPSHQSDIILRSAAPAENLLLALEETGVLQPANVDRLIEAFSDLTVDSTCLYLVDFYKKTRMQVTSYDRFLAALSTHLTASLPGDLCEYFNISDEKKKSIASSQNPGLTLLLALDEMGFITSYKVESLERALTEMQLIQAVAKIHEYQSIVEEVENLPQEKDITAEGKKTLFIQCLQERIKSWYETMTPVPWKKSCRWRCTDLFIGRSLLLTDKKAKETFAPADAHHTTMADIKVLYTELFSHEKLKSETQIIIKGDPGSGKTMLMSQLAYDWCQGKFKKIDILILLPLKCVERKTIVQTIKEFYFPGEEGLSLSDIEYFLLNEETSKCLLLDGLEEFNGIATKEEEVKVVTIMSQVKFPSCKVVTSSRSGYAKHLPNSVELKLAKFNDIERNAYIQKVFPDSPEKQKEVKKVIKENVFLHDLCSSPLLFVLLVHNMESLVNLDIAQINKVAPFMKNVLCSLHSLGKVMTQIEESGPGYKKQDEVVLEELAYNGLCGKYQQLSWPKEVIEFKVSSIREWIATGVLVVEENIIATVPLMRRGHHLPKTGPDDVAVTKEKEDSESLVPGATAEPQPDDDSGVKSPAEPESSEVQVTTTESRSTKARYVPLQIRFAHKIIQEWFAANYLSSMISRLRNAEYIQKHLTEKLLFVNSSDLRFFLWFTVALYPTCCPYILKYLLSSNRAEEGNLPKHVMDYIFLCFSECDGEQVHGIQAAVTDVCKEEITVHPDDSRLVQQAKVAMLELASKCGIMCRKLILANIVNSATGDTLHFTSGVSVNVLDTLEVLEVSDCNKNLTDDDCANVLEFIKTCDWLKDICLKISKPPPSLEKDTIDHFRESGKTIIWTMGPDQKQRLNTVTGEWMIEIGESSTSFEIGTNRNFGWGEKTILEAEDTISKEGGPLEIPDTGFKIDIPPDALQEGLEECNICMKIVPPDVSDETDTEFTSNSSATVELLPNNLTFQEPFELTLPHSLQLKKGAEYKAKIFVSHHEEGACILVGKRKLMHYMS</sequence>
<dbReference type="EMBL" id="JAIZAY010000010">
    <property type="protein sequence ID" value="KAJ8034678.1"/>
    <property type="molecule type" value="Genomic_DNA"/>
</dbReference>
<feature type="domain" description="NACHT" evidence="2">
    <location>
        <begin position="495"/>
        <end position="616"/>
    </location>
</feature>
<evidence type="ECO:0000259" key="2">
    <source>
        <dbReference type="PROSITE" id="PS50837"/>
    </source>
</evidence>
<dbReference type="PROSITE" id="PS51145">
    <property type="entry name" value="ZU5"/>
    <property type="match status" value="1"/>
</dbReference>
<dbReference type="PANTHER" id="PTHR46844:SF1">
    <property type="entry name" value="SLR5058 PROTEIN"/>
    <property type="match status" value="1"/>
</dbReference>
<accession>A0A9Q1H6L2</accession>
<dbReference type="Pfam" id="PF05729">
    <property type="entry name" value="NACHT"/>
    <property type="match status" value="1"/>
</dbReference>
<dbReference type="SUPFAM" id="SSF52540">
    <property type="entry name" value="P-loop containing nucleoside triphosphate hydrolases"/>
    <property type="match status" value="1"/>
</dbReference>
<comment type="caution">
    <text evidence="4">The sequence shown here is derived from an EMBL/GenBank/DDBJ whole genome shotgun (WGS) entry which is preliminary data.</text>
</comment>
<evidence type="ECO:0000313" key="5">
    <source>
        <dbReference type="Proteomes" id="UP001152320"/>
    </source>
</evidence>
<dbReference type="SUPFAM" id="SSF50998">
    <property type="entry name" value="Quinoprotein alcohol dehydrogenase-like"/>
    <property type="match status" value="1"/>
</dbReference>
<dbReference type="InterPro" id="IPR027417">
    <property type="entry name" value="P-loop_NTPase"/>
</dbReference>
<proteinExistence type="predicted"/>
<gene>
    <name evidence="4" type="ORF">HOLleu_21613</name>
</gene>
<dbReference type="InterPro" id="IPR011047">
    <property type="entry name" value="Quinoprotein_ADH-like_sf"/>
</dbReference>
<dbReference type="Gene3D" id="3.40.50.300">
    <property type="entry name" value="P-loop containing nucleotide triphosphate hydrolases"/>
    <property type="match status" value="1"/>
</dbReference>
<name>A0A9Q1H6L2_HOLLE</name>
<protein>
    <submittedName>
        <fullName evidence="4">Protein NLRC5</fullName>
    </submittedName>
</protein>
<dbReference type="Pfam" id="PF00791">
    <property type="entry name" value="ZU5"/>
    <property type="match status" value="1"/>
</dbReference>
<dbReference type="Proteomes" id="UP001152320">
    <property type="component" value="Chromosome 10"/>
</dbReference>
<evidence type="ECO:0000313" key="4">
    <source>
        <dbReference type="EMBL" id="KAJ8034678.1"/>
    </source>
</evidence>
<evidence type="ECO:0000256" key="1">
    <source>
        <dbReference type="SAM" id="MobiDB-lite"/>
    </source>
</evidence>